<name>A0ABN0WSK0_9BACI</name>
<dbReference type="RefSeq" id="WP_343803341.1">
    <property type="nucleotide sequence ID" value="NZ_BAAADJ010000064.1"/>
</dbReference>
<keyword evidence="2" id="KW-1185">Reference proteome</keyword>
<comment type="caution">
    <text evidence="1">The sequence shown here is derived from an EMBL/GenBank/DDBJ whole genome shotgun (WGS) entry which is preliminary data.</text>
</comment>
<sequence>MSSIVKWLFAGVTVMLLYNNRYKIMNVLLGQYFVRKLLIRYSMQIPFLREKFVQGTFKM</sequence>
<proteinExistence type="predicted"/>
<gene>
    <name evidence="1" type="ORF">GCM10008967_40150</name>
</gene>
<organism evidence="1 2">
    <name type="scientific">Bacillus carboniphilus</name>
    <dbReference type="NCBI Taxonomy" id="86663"/>
    <lineage>
        <taxon>Bacteria</taxon>
        <taxon>Bacillati</taxon>
        <taxon>Bacillota</taxon>
        <taxon>Bacilli</taxon>
        <taxon>Bacillales</taxon>
        <taxon>Bacillaceae</taxon>
        <taxon>Bacillus</taxon>
    </lineage>
</organism>
<accession>A0ABN0WSK0</accession>
<dbReference type="Proteomes" id="UP001500782">
    <property type="component" value="Unassembled WGS sequence"/>
</dbReference>
<protein>
    <submittedName>
        <fullName evidence="1">Uncharacterized protein</fullName>
    </submittedName>
</protein>
<evidence type="ECO:0000313" key="1">
    <source>
        <dbReference type="EMBL" id="GAA0345699.1"/>
    </source>
</evidence>
<reference evidence="1 2" key="1">
    <citation type="journal article" date="2019" name="Int. J. Syst. Evol. Microbiol.">
        <title>The Global Catalogue of Microorganisms (GCM) 10K type strain sequencing project: providing services to taxonomists for standard genome sequencing and annotation.</title>
        <authorList>
            <consortium name="The Broad Institute Genomics Platform"/>
            <consortium name="The Broad Institute Genome Sequencing Center for Infectious Disease"/>
            <person name="Wu L."/>
            <person name="Ma J."/>
        </authorList>
    </citation>
    <scope>NUCLEOTIDE SEQUENCE [LARGE SCALE GENOMIC DNA]</scope>
    <source>
        <strain evidence="1 2">JCM 9731</strain>
    </source>
</reference>
<dbReference type="EMBL" id="BAAADJ010000064">
    <property type="protein sequence ID" value="GAA0345699.1"/>
    <property type="molecule type" value="Genomic_DNA"/>
</dbReference>
<evidence type="ECO:0000313" key="2">
    <source>
        <dbReference type="Proteomes" id="UP001500782"/>
    </source>
</evidence>